<dbReference type="EMBL" id="CM047906">
    <property type="protein sequence ID" value="KAJ0087319.1"/>
    <property type="molecule type" value="Genomic_DNA"/>
</dbReference>
<protein>
    <submittedName>
        <fullName evidence="1">Uncharacterized protein</fullName>
    </submittedName>
</protein>
<keyword evidence="2" id="KW-1185">Reference proteome</keyword>
<proteinExistence type="predicted"/>
<evidence type="ECO:0000313" key="1">
    <source>
        <dbReference type="EMBL" id="KAJ0087319.1"/>
    </source>
</evidence>
<name>A0ACC1AKT5_9ROSI</name>
<accession>A0ACC1AKT5</accession>
<organism evidence="1 2">
    <name type="scientific">Pistacia atlantica</name>
    <dbReference type="NCBI Taxonomy" id="434234"/>
    <lineage>
        <taxon>Eukaryota</taxon>
        <taxon>Viridiplantae</taxon>
        <taxon>Streptophyta</taxon>
        <taxon>Embryophyta</taxon>
        <taxon>Tracheophyta</taxon>
        <taxon>Spermatophyta</taxon>
        <taxon>Magnoliopsida</taxon>
        <taxon>eudicotyledons</taxon>
        <taxon>Gunneridae</taxon>
        <taxon>Pentapetalae</taxon>
        <taxon>rosids</taxon>
        <taxon>malvids</taxon>
        <taxon>Sapindales</taxon>
        <taxon>Anacardiaceae</taxon>
        <taxon>Pistacia</taxon>
    </lineage>
</organism>
<gene>
    <name evidence="1" type="ORF">Patl1_07745</name>
</gene>
<reference evidence="2" key="1">
    <citation type="journal article" date="2023" name="G3 (Bethesda)">
        <title>Genome assembly and association tests identify interacting loci associated with vigor, precocity, and sex in interspecific pistachio rootstocks.</title>
        <authorList>
            <person name="Palmer W."/>
            <person name="Jacygrad E."/>
            <person name="Sagayaradj S."/>
            <person name="Cavanaugh K."/>
            <person name="Han R."/>
            <person name="Bertier L."/>
            <person name="Beede B."/>
            <person name="Kafkas S."/>
            <person name="Golino D."/>
            <person name="Preece J."/>
            <person name="Michelmore R."/>
        </authorList>
    </citation>
    <scope>NUCLEOTIDE SEQUENCE [LARGE SCALE GENOMIC DNA]</scope>
</reference>
<sequence length="158" mass="17606">MMKKGSKARWGNKMGYLFYPFTIGLRDDPIDYLREAKATMDRKKASLEASFSYFLAKCFIKFGGVKMVSFPTQTTLWFSNVVGPEEEIGFLGYPVAYIAPSCNGQPTGLLIHVLGYANKVTFIMSVDEGIIPNQWCDDLEESFNLIKSAAIAKGMSTN</sequence>
<comment type="caution">
    <text evidence="1">The sequence shown here is derived from an EMBL/GenBank/DDBJ whole genome shotgun (WGS) entry which is preliminary data.</text>
</comment>
<dbReference type="Proteomes" id="UP001164250">
    <property type="component" value="Chromosome 10"/>
</dbReference>
<evidence type="ECO:0000313" key="2">
    <source>
        <dbReference type="Proteomes" id="UP001164250"/>
    </source>
</evidence>